<feature type="compositionally biased region" description="Basic residues" evidence="2">
    <location>
        <begin position="1000"/>
        <end position="1010"/>
    </location>
</feature>
<evidence type="ECO:0000313" key="6">
    <source>
        <dbReference type="Proteomes" id="UP001497525"/>
    </source>
</evidence>
<feature type="compositionally biased region" description="Basic and acidic residues" evidence="2">
    <location>
        <begin position="93"/>
        <end position="106"/>
    </location>
</feature>
<dbReference type="AlphaFoldDB" id="A0AAV2TY16"/>
<feature type="compositionally biased region" description="Gly residues" evidence="2">
    <location>
        <begin position="1042"/>
        <end position="1054"/>
    </location>
</feature>
<dbReference type="PANTHER" id="PTHR12323:SF0">
    <property type="entry name" value="CALCIUM HOMEOSTASIS ENDOPLASMIC RETICULUM PROTEIN"/>
    <property type="match status" value="1"/>
</dbReference>
<feature type="compositionally biased region" description="Low complexity" evidence="2">
    <location>
        <begin position="1024"/>
        <end position="1040"/>
    </location>
</feature>
<feature type="domain" description="CID" evidence="4">
    <location>
        <begin position="268"/>
        <end position="410"/>
    </location>
</feature>
<feature type="compositionally biased region" description="Basic and acidic residues" evidence="2">
    <location>
        <begin position="972"/>
        <end position="999"/>
    </location>
</feature>
<dbReference type="GO" id="GO:0006396">
    <property type="term" value="P:RNA processing"/>
    <property type="evidence" value="ECO:0007669"/>
    <property type="project" value="InterPro"/>
</dbReference>
<name>A0AAV2TY16_CALDB</name>
<dbReference type="GO" id="GO:0003723">
    <property type="term" value="F:RNA binding"/>
    <property type="evidence" value="ECO:0007669"/>
    <property type="project" value="InterPro"/>
</dbReference>
<dbReference type="Pfam" id="PF04818">
    <property type="entry name" value="CID"/>
    <property type="match status" value="1"/>
</dbReference>
<dbReference type="GO" id="GO:0006874">
    <property type="term" value="P:intracellular calcium ion homeostasis"/>
    <property type="evidence" value="ECO:0007669"/>
    <property type="project" value="TreeGrafter"/>
</dbReference>
<feature type="compositionally biased region" description="Acidic residues" evidence="2">
    <location>
        <begin position="593"/>
        <end position="603"/>
    </location>
</feature>
<feature type="compositionally biased region" description="Gly residues" evidence="2">
    <location>
        <begin position="121"/>
        <end position="132"/>
    </location>
</feature>
<accession>A0AAV2TY16</accession>
<dbReference type="InterPro" id="IPR006569">
    <property type="entry name" value="CID_dom"/>
</dbReference>
<protein>
    <recommendedName>
        <fullName evidence="7">Calcium homeostasis endoplasmic reticulum protein</fullName>
    </recommendedName>
</protein>
<sequence>MAIPAPPSDLEQRNIIEKLAEFVARNGQEFETLTKDKQRDNPKFAFLQGGEYYDYYTFKVEEARKRWQNQRPAKESYPQNFDYGYQWNNAFPDHPDPSGPRDHYGSGRDFVQRYPPPNQCGWGGSGGSGGPPGNWYPPPPWASFQGGPGMCPGYNRPPPPIDAYQDRPYGMQQQQCGYPGSANQGSYPPPQGFTYPPDGFQDYASSGGYDSQSATNGPAGPQLTEADIEQSEKNLKAQHDVLMVQQEKEIQDLLDKTQSDAISERCSGQNMKVEQMNEVIQPLIEACTKENISKGKTWVIEHTADSKESSDLIADYLLMRAAAHDASFDVRLHLVYLLNDLLHHCKRRGAPSHLQETLQRVVPLVFCLASEIADDDKKAKLNRVLDIWDSNAYLPTSILEEMRPPRMEEFLNDWKDKRTEANQTAIEEIKKRIEAQYSALEQQHRDFTDHVHRQMAAASAAQQDSSGHSQSGSTHSQYDSDQMQHPGGPEYGMWSSQGFHPPPYEVGGGDSDMLEPPHRMPPGGAGGGFFMPPRFQPPHNAGPGYLPPCGGWGGDPRGPPPNWMPPMRPPPQRLSGYREGYGMPGGGMREPMDDFYIEGEDDHEDRGGYDRAYDRSGYDDQYDDYHRHNDRMRDSHEERTHHYRSGRPSRFSSASSRHDGPSREGSAGSRSRQTEEETKASSPAAQTEEHPEPLDLEPKCPHWELPAGLMHSLIRLCDFDYEPIDGTKLRLLAPKPPTERLLTAIDNFYLPPSHDRTRDGEGWERLGLYEFYTKKEKAQEFMEKRKNAAAAQNENDQNATPGGGSNHRRRRHSGGSAAESASGDESQLESVTELDCEHMRPFQRDESRGVSARSTAHHLSHITAYPSAAIGQGVRTGADALSSAPPPMQCHSYPGYKAAPPQPIGGPNVGIAVPPPRQGQPPIMPGAPPGFPGPGFLQFPPPSMSQPPPSLPMPQGLIQRPPMGTGYSAGRTRFDSRRSRSGSRSDSRSRSHSRSDGSRSRSRTRSRSRSHSPTSRSRSRSGSHESNSSRSRSASTHSSRTGNGGAVPGGGNGGDANVPDKQRGSRRRRRHSRSRSRSGSPFGRFTSAPGPGGGGTSNTSVLSAARAAAMAAAASIASSLGSNAIPPPSWANPEPQAPYSVPRMPGQPFGECGGMGPFSGGYPPGPGGRGMGPPGRSRFPLGGPSASRMSEMHLLGAGPEERYPPPSHRDYQRR</sequence>
<evidence type="ECO:0000259" key="4">
    <source>
        <dbReference type="PROSITE" id="PS51391"/>
    </source>
</evidence>
<dbReference type="Proteomes" id="UP001497525">
    <property type="component" value="Unassembled WGS sequence"/>
</dbReference>
<proteinExistence type="predicted"/>
<dbReference type="InterPro" id="IPR000061">
    <property type="entry name" value="Surp"/>
</dbReference>
<feature type="compositionally biased region" description="Basic and acidic residues" evidence="2">
    <location>
        <begin position="1199"/>
        <end position="1214"/>
    </location>
</feature>
<gene>
    <name evidence="5" type="ORF">CDAUBV1_LOCUS17064</name>
</gene>
<feature type="compositionally biased region" description="Low complexity" evidence="2">
    <location>
        <begin position="1103"/>
        <end position="1124"/>
    </location>
</feature>
<feature type="compositionally biased region" description="Basic and acidic residues" evidence="2">
    <location>
        <begin position="604"/>
        <end position="640"/>
    </location>
</feature>
<dbReference type="GO" id="GO:0048471">
    <property type="term" value="C:perinuclear region of cytoplasm"/>
    <property type="evidence" value="ECO:0007669"/>
    <property type="project" value="TreeGrafter"/>
</dbReference>
<dbReference type="InterPro" id="IPR008942">
    <property type="entry name" value="ENTH_VHS"/>
</dbReference>
<dbReference type="Pfam" id="PF01805">
    <property type="entry name" value="Surp"/>
    <property type="match status" value="1"/>
</dbReference>
<dbReference type="InterPro" id="IPR056721">
    <property type="entry name" value="DUF7819"/>
</dbReference>
<reference evidence="5" key="1">
    <citation type="submission" date="2024-06" db="EMBL/GenBank/DDBJ databases">
        <authorList>
            <person name="Liu X."/>
            <person name="Lenzi L."/>
            <person name="Haldenby T S."/>
            <person name="Uol C."/>
        </authorList>
    </citation>
    <scope>NUCLEOTIDE SEQUENCE</scope>
</reference>
<feature type="region of interest" description="Disordered" evidence="2">
    <location>
        <begin position="452"/>
        <end position="528"/>
    </location>
</feature>
<feature type="region of interest" description="Disordered" evidence="2">
    <location>
        <begin position="925"/>
        <end position="1214"/>
    </location>
</feature>
<feature type="compositionally biased region" description="Low complexity" evidence="2">
    <location>
        <begin position="788"/>
        <end position="799"/>
    </location>
</feature>
<feature type="region of interest" description="Disordered" evidence="2">
    <location>
        <begin position="589"/>
        <end position="699"/>
    </location>
</feature>
<feature type="region of interest" description="Disordered" evidence="2">
    <location>
        <begin position="86"/>
        <end position="223"/>
    </location>
</feature>
<feature type="compositionally biased region" description="Low complexity" evidence="2">
    <location>
        <begin position="814"/>
        <end position="825"/>
    </location>
</feature>
<feature type="domain" description="SURP motif" evidence="3">
    <location>
        <begin position="15"/>
        <end position="57"/>
    </location>
</feature>
<dbReference type="SUPFAM" id="SSF48464">
    <property type="entry name" value="ENTH/VHS domain"/>
    <property type="match status" value="1"/>
</dbReference>
<evidence type="ECO:0000313" key="5">
    <source>
        <dbReference type="EMBL" id="CAL5141743.1"/>
    </source>
</evidence>
<comment type="caution">
    <text evidence="5">The sequence shown here is derived from an EMBL/GenBank/DDBJ whole genome shotgun (WGS) entry which is preliminary data.</text>
</comment>
<dbReference type="PROSITE" id="PS50128">
    <property type="entry name" value="SURP"/>
    <property type="match status" value="1"/>
</dbReference>
<dbReference type="InterPro" id="IPR035967">
    <property type="entry name" value="SWAP/Surp_sf"/>
</dbReference>
<evidence type="ECO:0000259" key="3">
    <source>
        <dbReference type="PROSITE" id="PS50128"/>
    </source>
</evidence>
<dbReference type="Gene3D" id="1.25.40.90">
    <property type="match status" value="1"/>
</dbReference>
<dbReference type="PROSITE" id="PS51391">
    <property type="entry name" value="CID"/>
    <property type="match status" value="1"/>
</dbReference>
<dbReference type="SUPFAM" id="SSF109905">
    <property type="entry name" value="Surp module (SWAP domain)"/>
    <property type="match status" value="1"/>
</dbReference>
<dbReference type="SMART" id="SM00648">
    <property type="entry name" value="SWAP"/>
    <property type="match status" value="1"/>
</dbReference>
<evidence type="ECO:0008006" key="7">
    <source>
        <dbReference type="Google" id="ProtNLM"/>
    </source>
</evidence>
<feature type="compositionally biased region" description="Basic and acidic residues" evidence="2">
    <location>
        <begin position="687"/>
        <end position="699"/>
    </location>
</feature>
<dbReference type="PANTHER" id="PTHR12323">
    <property type="entry name" value="SR-RELATED CTD ASSOCIATED FACTOR 6"/>
    <property type="match status" value="1"/>
</dbReference>
<feature type="compositionally biased region" description="Low complexity" evidence="2">
    <location>
        <begin position="454"/>
        <end position="477"/>
    </location>
</feature>
<dbReference type="EMBL" id="CAXLJL010000933">
    <property type="protein sequence ID" value="CAL5141743.1"/>
    <property type="molecule type" value="Genomic_DNA"/>
</dbReference>
<keyword evidence="1" id="KW-0175">Coiled coil</keyword>
<evidence type="ECO:0000256" key="2">
    <source>
        <dbReference type="SAM" id="MobiDB-lite"/>
    </source>
</evidence>
<dbReference type="Pfam" id="PF25127">
    <property type="entry name" value="DUF7819"/>
    <property type="match status" value="1"/>
</dbReference>
<feature type="compositionally biased region" description="Basic residues" evidence="2">
    <location>
        <begin position="1064"/>
        <end position="1076"/>
    </location>
</feature>
<evidence type="ECO:0000256" key="1">
    <source>
        <dbReference type="SAM" id="Coils"/>
    </source>
</evidence>
<feature type="coiled-coil region" evidence="1">
    <location>
        <begin position="423"/>
        <end position="450"/>
    </location>
</feature>
<feature type="region of interest" description="Disordered" evidence="2">
    <location>
        <begin position="782"/>
        <end position="831"/>
    </location>
</feature>
<dbReference type="Gene3D" id="1.10.10.790">
    <property type="entry name" value="Surp module"/>
    <property type="match status" value="1"/>
</dbReference>
<organism evidence="5 6">
    <name type="scientific">Calicophoron daubneyi</name>
    <name type="common">Rumen fluke</name>
    <name type="synonym">Paramphistomum daubneyi</name>
    <dbReference type="NCBI Taxonomy" id="300641"/>
    <lineage>
        <taxon>Eukaryota</taxon>
        <taxon>Metazoa</taxon>
        <taxon>Spiralia</taxon>
        <taxon>Lophotrochozoa</taxon>
        <taxon>Platyhelminthes</taxon>
        <taxon>Trematoda</taxon>
        <taxon>Digenea</taxon>
        <taxon>Plagiorchiida</taxon>
        <taxon>Pronocephalata</taxon>
        <taxon>Paramphistomoidea</taxon>
        <taxon>Paramphistomidae</taxon>
        <taxon>Calicophoron</taxon>
    </lineage>
</organism>
<feature type="compositionally biased region" description="Pro residues" evidence="2">
    <location>
        <begin position="939"/>
        <end position="952"/>
    </location>
</feature>
<feature type="compositionally biased region" description="Polar residues" evidence="2">
    <location>
        <begin position="171"/>
        <end position="186"/>
    </location>
</feature>